<dbReference type="Pfam" id="PF13520">
    <property type="entry name" value="AA_permease_2"/>
    <property type="match status" value="1"/>
</dbReference>
<dbReference type="RefSeq" id="WP_282583029.1">
    <property type="nucleotide sequence ID" value="NZ_JAMOIM010000001.1"/>
</dbReference>
<dbReference type="PIRSF" id="PIRSF006060">
    <property type="entry name" value="AA_transporter"/>
    <property type="match status" value="1"/>
</dbReference>
<keyword evidence="4 6" id="KW-1133">Transmembrane helix</keyword>
<dbReference type="AlphaFoldDB" id="A0AA42CGK5"/>
<feature type="transmembrane region" description="Helical" evidence="6">
    <location>
        <begin position="416"/>
        <end position="435"/>
    </location>
</feature>
<dbReference type="PANTHER" id="PTHR43243:SF4">
    <property type="entry name" value="CATIONIC AMINO ACID TRANSPORTER 4"/>
    <property type="match status" value="1"/>
</dbReference>
<feature type="transmembrane region" description="Helical" evidence="6">
    <location>
        <begin position="58"/>
        <end position="78"/>
    </location>
</feature>
<dbReference type="EMBL" id="JAMOIM010000001">
    <property type="protein sequence ID" value="MCW6506678.1"/>
    <property type="molecule type" value="Genomic_DNA"/>
</dbReference>
<keyword evidence="3 6" id="KW-0812">Transmembrane</keyword>
<feature type="transmembrane region" description="Helical" evidence="6">
    <location>
        <begin position="305"/>
        <end position="329"/>
    </location>
</feature>
<evidence type="ECO:0000256" key="1">
    <source>
        <dbReference type="ARBA" id="ARBA00004141"/>
    </source>
</evidence>
<evidence type="ECO:0000256" key="3">
    <source>
        <dbReference type="ARBA" id="ARBA00022692"/>
    </source>
</evidence>
<protein>
    <submittedName>
        <fullName evidence="7">Amino acid permease</fullName>
    </submittedName>
</protein>
<evidence type="ECO:0000256" key="6">
    <source>
        <dbReference type="SAM" id="Phobius"/>
    </source>
</evidence>
<keyword evidence="8" id="KW-1185">Reference proteome</keyword>
<evidence type="ECO:0000256" key="5">
    <source>
        <dbReference type="ARBA" id="ARBA00023136"/>
    </source>
</evidence>
<sequence length="478" mass="50240">MGVLQRVFERKPIGPEADHGLGRTLTVADLVTLGIGATVGAGLFSLTGIAAADFAGPAVVISFAIAAVGCALTGLCYSELAGMIPSSGSAYAYAYAALGEVVAWIIGWDLLMEYAIGAGTVASSWSSYVRSLLHGWGWDLPHWFTAVPSAGGLIDLPAAAIIVMLSLLLIAGIRESTRVNAIFVVLKVAVVLVVTGLGAFYVNPANYHPFVPDNTGQFGSFGWSGVLRGAGVVFFAYLGFDAVSTTAAEAEEPQRSVPIGILGSLVICTLLYMAFAVVLTGMVNYQKMHGDAAPVATAIERTPFLWLQVTVKLGVILGFTSVLLVGLLGQARVMFAMARDGMLPAVLGRLHPGRKTPWVAHLTMMGLTVLLAGFVPVEALSKLTSVGTLLAFAIVCGGVLVLRVREPERPRPFRVPWSPFVPALGIVTCLGMMVFLPWQTWLRLGGWLALGLVAYGLYSHRRATSVRAAAANQGPGAS</sequence>
<dbReference type="GO" id="GO:0015171">
    <property type="term" value="F:amino acid transmembrane transporter activity"/>
    <property type="evidence" value="ECO:0007669"/>
    <property type="project" value="TreeGrafter"/>
</dbReference>
<feature type="transmembrane region" description="Helical" evidence="6">
    <location>
        <begin position="30"/>
        <end position="52"/>
    </location>
</feature>
<dbReference type="PANTHER" id="PTHR43243">
    <property type="entry name" value="INNER MEMBRANE TRANSPORTER YGJI-RELATED"/>
    <property type="match status" value="1"/>
</dbReference>
<feature type="transmembrane region" description="Helical" evidence="6">
    <location>
        <begin position="181"/>
        <end position="201"/>
    </location>
</feature>
<feature type="transmembrane region" description="Helical" evidence="6">
    <location>
        <begin position="221"/>
        <end position="240"/>
    </location>
</feature>
<proteinExistence type="predicted"/>
<feature type="transmembrane region" description="Helical" evidence="6">
    <location>
        <begin position="383"/>
        <end position="404"/>
    </location>
</feature>
<dbReference type="Proteomes" id="UP001165667">
    <property type="component" value="Unassembled WGS sequence"/>
</dbReference>
<feature type="transmembrane region" description="Helical" evidence="6">
    <location>
        <begin position="90"/>
        <end position="108"/>
    </location>
</feature>
<evidence type="ECO:0000313" key="8">
    <source>
        <dbReference type="Proteomes" id="UP001165667"/>
    </source>
</evidence>
<evidence type="ECO:0000256" key="2">
    <source>
        <dbReference type="ARBA" id="ARBA00022448"/>
    </source>
</evidence>
<comment type="caution">
    <text evidence="7">The sequence shown here is derived from an EMBL/GenBank/DDBJ whole genome shotgun (WGS) entry which is preliminary data.</text>
</comment>
<comment type="subcellular location">
    <subcellularLocation>
        <location evidence="1">Membrane</location>
        <topology evidence="1">Multi-pass membrane protein</topology>
    </subcellularLocation>
</comment>
<organism evidence="7 8">
    <name type="scientific">Lichenifustis flavocetrariae</name>
    <dbReference type="NCBI Taxonomy" id="2949735"/>
    <lineage>
        <taxon>Bacteria</taxon>
        <taxon>Pseudomonadati</taxon>
        <taxon>Pseudomonadota</taxon>
        <taxon>Alphaproteobacteria</taxon>
        <taxon>Hyphomicrobiales</taxon>
        <taxon>Lichenihabitantaceae</taxon>
        <taxon>Lichenifustis</taxon>
    </lineage>
</organism>
<accession>A0AA42CGK5</accession>
<feature type="transmembrane region" description="Helical" evidence="6">
    <location>
        <begin position="358"/>
        <end position="377"/>
    </location>
</feature>
<feature type="transmembrane region" description="Helical" evidence="6">
    <location>
        <begin position="143"/>
        <end position="169"/>
    </location>
</feature>
<name>A0AA42CGK5_9HYPH</name>
<dbReference type="InterPro" id="IPR002293">
    <property type="entry name" value="AA/rel_permease1"/>
</dbReference>
<keyword evidence="2" id="KW-0813">Transport</keyword>
<feature type="transmembrane region" description="Helical" evidence="6">
    <location>
        <begin position="441"/>
        <end position="458"/>
    </location>
</feature>
<keyword evidence="5 6" id="KW-0472">Membrane</keyword>
<evidence type="ECO:0000313" key="7">
    <source>
        <dbReference type="EMBL" id="MCW6506678.1"/>
    </source>
</evidence>
<dbReference type="Gene3D" id="1.20.1740.10">
    <property type="entry name" value="Amino acid/polyamine transporter I"/>
    <property type="match status" value="1"/>
</dbReference>
<gene>
    <name evidence="7" type="ORF">M8523_01420</name>
</gene>
<dbReference type="GO" id="GO:0016020">
    <property type="term" value="C:membrane"/>
    <property type="evidence" value="ECO:0007669"/>
    <property type="project" value="UniProtKB-SubCell"/>
</dbReference>
<evidence type="ECO:0000256" key="4">
    <source>
        <dbReference type="ARBA" id="ARBA00022989"/>
    </source>
</evidence>
<feature type="transmembrane region" description="Helical" evidence="6">
    <location>
        <begin position="261"/>
        <end position="285"/>
    </location>
</feature>
<reference evidence="7" key="1">
    <citation type="submission" date="2022-05" db="EMBL/GenBank/DDBJ databases">
        <authorList>
            <person name="Pankratov T."/>
        </authorList>
    </citation>
    <scope>NUCLEOTIDE SEQUENCE</scope>
    <source>
        <strain evidence="7">BP6-180914</strain>
    </source>
</reference>